<dbReference type="Proteomes" id="UP000078560">
    <property type="component" value="Unassembled WGS sequence"/>
</dbReference>
<accession>A0A1A8VNQ3</accession>
<dbReference type="EMBL" id="FLQU01000197">
    <property type="protein sequence ID" value="SBS82180.1"/>
    <property type="molecule type" value="Genomic_DNA"/>
</dbReference>
<dbReference type="Pfam" id="PF05795">
    <property type="entry name" value="Plasmodium_Vir"/>
    <property type="match status" value="1"/>
</dbReference>
<feature type="region of interest" description="Disordered" evidence="1">
    <location>
        <begin position="229"/>
        <end position="254"/>
    </location>
</feature>
<dbReference type="InterPro" id="IPR008780">
    <property type="entry name" value="Plasmodium_Vir"/>
</dbReference>
<sequence>MPEEDDKLEKMPSVAFYNKLDSEFVPCTYCKFCDNNSNVFNGQPNWAINLCYMIARNLEIISHMVDGKSDKKDKFCDSLKSWIDDKILNEEGYNDTSNYLTILSKLHSVWNDIISNSSGNVKNKICETGYIPLEFKKRKRIKLMDDYCENYPFISQQLQKSNADCKPYHQYLIGSSSIFTEIVQGCDKIGINPYCPRFNENCKNYPPNDLLSMRPCKLLTDSTSYFPSQTKDQRVTCGTHSESGSTPTTGSSSSLDFSDHRVAILVGISVWGIFLTLLFVYKLTPFGSRLRNLLSKKLLNNDKINENEFEDLAYDDSHSVDLNLESRGYNLTYKPA</sequence>
<evidence type="ECO:0000256" key="2">
    <source>
        <dbReference type="SAM" id="Phobius"/>
    </source>
</evidence>
<evidence type="ECO:0000256" key="1">
    <source>
        <dbReference type="SAM" id="MobiDB-lite"/>
    </source>
</evidence>
<reference evidence="4" key="1">
    <citation type="submission" date="2016-05" db="EMBL/GenBank/DDBJ databases">
        <authorList>
            <person name="Naeem Raeece"/>
        </authorList>
    </citation>
    <scope>NUCLEOTIDE SEQUENCE [LARGE SCALE GENOMIC DNA]</scope>
</reference>
<evidence type="ECO:0000313" key="4">
    <source>
        <dbReference type="Proteomes" id="UP000078560"/>
    </source>
</evidence>
<dbReference type="AlphaFoldDB" id="A0A1A8VNQ3"/>
<organism evidence="3 4">
    <name type="scientific">Plasmodium ovale curtisi</name>
    <dbReference type="NCBI Taxonomy" id="864141"/>
    <lineage>
        <taxon>Eukaryota</taxon>
        <taxon>Sar</taxon>
        <taxon>Alveolata</taxon>
        <taxon>Apicomplexa</taxon>
        <taxon>Aconoidasida</taxon>
        <taxon>Haemosporida</taxon>
        <taxon>Plasmodiidae</taxon>
        <taxon>Plasmodium</taxon>
        <taxon>Plasmodium (Plasmodium)</taxon>
    </lineage>
</organism>
<proteinExistence type="predicted"/>
<gene>
    <name evidence="3" type="ORF">POVCU2_0014270</name>
</gene>
<keyword evidence="2" id="KW-0472">Membrane</keyword>
<feature type="compositionally biased region" description="Low complexity" evidence="1">
    <location>
        <begin position="238"/>
        <end position="254"/>
    </location>
</feature>
<protein>
    <submittedName>
        <fullName evidence="3">PIR Superfamily Protein</fullName>
    </submittedName>
</protein>
<evidence type="ECO:0000313" key="3">
    <source>
        <dbReference type="EMBL" id="SBS82180.1"/>
    </source>
</evidence>
<keyword evidence="2" id="KW-1133">Transmembrane helix</keyword>
<keyword evidence="2" id="KW-0812">Transmembrane</keyword>
<name>A0A1A8VNQ3_PLAOA</name>
<feature type="transmembrane region" description="Helical" evidence="2">
    <location>
        <begin position="262"/>
        <end position="281"/>
    </location>
</feature>